<comment type="subcellular location">
    <subcellularLocation>
        <location evidence="1">Cell envelope</location>
    </subcellularLocation>
</comment>
<gene>
    <name evidence="5" type="ORF">LK09_06015</name>
</gene>
<evidence type="ECO:0000313" key="6">
    <source>
        <dbReference type="Proteomes" id="UP000031030"/>
    </source>
</evidence>
<dbReference type="PANTHER" id="PTHR30036:SF1">
    <property type="entry name" value="D-XYLOSE-BINDING PERIPLASMIC PROTEIN"/>
    <property type="match status" value="1"/>
</dbReference>
<dbReference type="Proteomes" id="UP000031030">
    <property type="component" value="Unassembled WGS sequence"/>
</dbReference>
<dbReference type="Pfam" id="PF13407">
    <property type="entry name" value="Peripla_BP_4"/>
    <property type="match status" value="1"/>
</dbReference>
<dbReference type="Gene3D" id="3.40.50.2300">
    <property type="match status" value="2"/>
</dbReference>
<dbReference type="InterPro" id="IPR028082">
    <property type="entry name" value="Peripla_BP_I"/>
</dbReference>
<dbReference type="PROSITE" id="PS51257">
    <property type="entry name" value="PROKAR_LIPOPROTEIN"/>
    <property type="match status" value="1"/>
</dbReference>
<dbReference type="GO" id="GO:0030288">
    <property type="term" value="C:outer membrane-bounded periplasmic space"/>
    <property type="evidence" value="ECO:0007669"/>
    <property type="project" value="TreeGrafter"/>
</dbReference>
<dbReference type="InterPro" id="IPR025997">
    <property type="entry name" value="SBP_2_dom"/>
</dbReference>
<feature type="signal peptide" evidence="3">
    <location>
        <begin position="1"/>
        <end position="22"/>
    </location>
</feature>
<evidence type="ECO:0000256" key="2">
    <source>
        <dbReference type="ARBA" id="ARBA00022729"/>
    </source>
</evidence>
<dbReference type="InterPro" id="IPR050555">
    <property type="entry name" value="Bact_Solute-Bind_Prot2"/>
</dbReference>
<organism evidence="5 6">
    <name type="scientific">Microbacterium mangrovi</name>
    <dbReference type="NCBI Taxonomy" id="1348253"/>
    <lineage>
        <taxon>Bacteria</taxon>
        <taxon>Bacillati</taxon>
        <taxon>Actinomycetota</taxon>
        <taxon>Actinomycetes</taxon>
        <taxon>Micrococcales</taxon>
        <taxon>Microbacteriaceae</taxon>
        <taxon>Microbacterium</taxon>
    </lineage>
</organism>
<dbReference type="SUPFAM" id="SSF53822">
    <property type="entry name" value="Periplasmic binding protein-like I"/>
    <property type="match status" value="1"/>
</dbReference>
<feature type="chain" id="PRO_5039648966" evidence="3">
    <location>
        <begin position="23"/>
        <end position="353"/>
    </location>
</feature>
<dbReference type="AlphaFoldDB" id="A0A0B2A9U9"/>
<keyword evidence="2 3" id="KW-0732">Signal</keyword>
<dbReference type="OrthoDB" id="9773673at2"/>
<reference evidence="5 6" key="1">
    <citation type="submission" date="2014-11" db="EMBL/GenBank/DDBJ databases">
        <title>Genome sequence of Microbacterium mangrovi MUSC 115(T).</title>
        <authorList>
            <person name="Lee L.-H."/>
        </authorList>
    </citation>
    <scope>NUCLEOTIDE SEQUENCE [LARGE SCALE GENOMIC DNA]</scope>
    <source>
        <strain evidence="5 6">MUSC 115</strain>
    </source>
</reference>
<dbReference type="EMBL" id="JTDK01000006">
    <property type="protein sequence ID" value="KHK98533.1"/>
    <property type="molecule type" value="Genomic_DNA"/>
</dbReference>
<evidence type="ECO:0000313" key="5">
    <source>
        <dbReference type="EMBL" id="KHK98533.1"/>
    </source>
</evidence>
<dbReference type="RefSeq" id="WP_039397135.1">
    <property type="nucleotide sequence ID" value="NZ_JTDK01000006.1"/>
</dbReference>
<sequence length="353" mass="36840">MHQRFRTLLRAIAALATGVLVAASAVSCSTGSGEPKIALLLPESKTARYETFDRPFFEKRVAELGHYDVLYANAGQDAAVQQQQAESALAAGARVLVLDPVDSNAAASIVAEARAQSVPVISYDRLISGGGLAYYVSFDNEKVGMQQATALVHALSAAGKARGGILVVNGSPTDTNARQFRDGAHRVLDNSGLQVLAEFDTPGWSPDKAQEWVAGQIAQYGNRITGVYAANDGVAGGAVAAFVAAGVTPIPPVTGQDAELSAVQRIVAGQQYMTVYKALKPQAERAADVAVDLIEGRKVTGQTTVDGTPTTLLEPVPVTVGNIESTVIANGFWTAKDICTPAYAQACARAGIR</sequence>
<protein>
    <submittedName>
        <fullName evidence="5">ABC transporter substrate-binding protein</fullName>
    </submittedName>
</protein>
<comment type="caution">
    <text evidence="5">The sequence shown here is derived from an EMBL/GenBank/DDBJ whole genome shotgun (WGS) entry which is preliminary data.</text>
</comment>
<evidence type="ECO:0000259" key="4">
    <source>
        <dbReference type="Pfam" id="PF13407"/>
    </source>
</evidence>
<feature type="domain" description="Periplasmic binding protein" evidence="4">
    <location>
        <begin position="37"/>
        <end position="298"/>
    </location>
</feature>
<dbReference type="GO" id="GO:0030246">
    <property type="term" value="F:carbohydrate binding"/>
    <property type="evidence" value="ECO:0007669"/>
    <property type="project" value="TreeGrafter"/>
</dbReference>
<accession>A0A0B2A9U9</accession>
<evidence type="ECO:0000256" key="1">
    <source>
        <dbReference type="ARBA" id="ARBA00004196"/>
    </source>
</evidence>
<dbReference type="STRING" id="1348253.LK09_06015"/>
<evidence type="ECO:0000256" key="3">
    <source>
        <dbReference type="SAM" id="SignalP"/>
    </source>
</evidence>
<name>A0A0B2A9U9_9MICO</name>
<keyword evidence="6" id="KW-1185">Reference proteome</keyword>
<dbReference type="PANTHER" id="PTHR30036">
    <property type="entry name" value="D-XYLOSE-BINDING PERIPLASMIC PROTEIN"/>
    <property type="match status" value="1"/>
</dbReference>
<proteinExistence type="predicted"/>